<comment type="caution">
    <text evidence="1">The sequence shown here is derived from an EMBL/GenBank/DDBJ whole genome shotgun (WGS) entry which is preliminary data.</text>
</comment>
<accession>A0A0M0BU66</accession>
<proteinExistence type="predicted"/>
<dbReference type="Proteomes" id="UP000054016">
    <property type="component" value="Unassembled WGS sequence"/>
</dbReference>
<gene>
    <name evidence="1" type="ORF">AC478_01900</name>
</gene>
<dbReference type="PANTHER" id="PTHR41930">
    <property type="entry name" value="UPF0200 PROTEIN MJ1399"/>
    <property type="match status" value="1"/>
</dbReference>
<dbReference type="AlphaFoldDB" id="A0A0M0BU66"/>
<organism evidence="1 2">
    <name type="scientific">miscellaneous Crenarchaeota group-1 archaeon SG8-32-3</name>
    <dbReference type="NCBI Taxonomy" id="1685125"/>
    <lineage>
        <taxon>Archaea</taxon>
        <taxon>Candidatus Bathyarchaeota</taxon>
        <taxon>MCG-1</taxon>
    </lineage>
</organism>
<dbReference type="EMBL" id="LFWV01000020">
    <property type="protein sequence ID" value="KON31895.1"/>
    <property type="molecule type" value="Genomic_DNA"/>
</dbReference>
<dbReference type="PATRIC" id="fig|1685125.3.peg.426"/>
<name>A0A0M0BU66_9ARCH</name>
<dbReference type="Pfam" id="PF13207">
    <property type="entry name" value="AAA_17"/>
    <property type="match status" value="1"/>
</dbReference>
<dbReference type="SUPFAM" id="SSF52540">
    <property type="entry name" value="P-loop containing nucleoside triphosphate hydrolases"/>
    <property type="match status" value="1"/>
</dbReference>
<dbReference type="InterPro" id="IPR027417">
    <property type="entry name" value="P-loop_NTPase"/>
</dbReference>
<dbReference type="PANTHER" id="PTHR41930:SF1">
    <property type="entry name" value="DEPHOSPHO-COA KINASE"/>
    <property type="match status" value="1"/>
</dbReference>
<sequence length="176" mass="20108">MPGSGKSLVVAAARLEGYGVVVMGDVVREETEKRGLEMNPKNIGRVMLELREKGGASVVAEKCIPKIERKRSRKVIVDGIRSLSEVDAFKKHFPKFSLIAVHSSSEARFNRLNRRRRSDDPDGWELFHERDMRELSVGLGNAIAMAEHIIVNENNRDTAKAKAKRVFWRIERKWKR</sequence>
<protein>
    <submittedName>
        <fullName evidence="1">Uncharacterized protein</fullName>
    </submittedName>
</protein>
<evidence type="ECO:0000313" key="1">
    <source>
        <dbReference type="EMBL" id="KON31895.1"/>
    </source>
</evidence>
<evidence type="ECO:0000313" key="2">
    <source>
        <dbReference type="Proteomes" id="UP000054016"/>
    </source>
</evidence>
<dbReference type="Gene3D" id="3.40.50.300">
    <property type="entry name" value="P-loop containing nucleotide triphosphate hydrolases"/>
    <property type="match status" value="1"/>
</dbReference>
<reference evidence="2" key="1">
    <citation type="submission" date="2015-06" db="EMBL/GenBank/DDBJ databases">
        <title>New insights into the roles of widespread benthic archaea in carbon and nitrogen cycling.</title>
        <authorList>
            <person name="Lazar C.S."/>
            <person name="Baker B.J."/>
            <person name="Seitz K.W."/>
            <person name="Hyde A.S."/>
            <person name="Dick G.J."/>
            <person name="Hinrichs K.-U."/>
            <person name="Teske A.P."/>
        </authorList>
    </citation>
    <scope>NUCLEOTIDE SEQUENCE [LARGE SCALE GENOMIC DNA]</scope>
</reference>